<accession>A0A397YZL6</accession>
<sequence>MQLSFCKYILGDISTTTTSRWCLQHPCIVKEIIQNSHLVISFFASLMLREGDPTFIEELLNYSQRRHIFKILKLKLQRRYKSSCLVLLCLG</sequence>
<dbReference type="Proteomes" id="UP000264353">
    <property type="component" value="Chromosome A6"/>
</dbReference>
<evidence type="ECO:0000313" key="1">
    <source>
        <dbReference type="EMBL" id="RID58877.1"/>
    </source>
</evidence>
<evidence type="ECO:0000313" key="2">
    <source>
        <dbReference type="Proteomes" id="UP000264353"/>
    </source>
</evidence>
<proteinExistence type="predicted"/>
<organism evidence="1 2">
    <name type="scientific">Brassica campestris</name>
    <name type="common">Field mustard</name>
    <dbReference type="NCBI Taxonomy" id="3711"/>
    <lineage>
        <taxon>Eukaryota</taxon>
        <taxon>Viridiplantae</taxon>
        <taxon>Streptophyta</taxon>
        <taxon>Embryophyta</taxon>
        <taxon>Tracheophyta</taxon>
        <taxon>Spermatophyta</taxon>
        <taxon>Magnoliopsida</taxon>
        <taxon>eudicotyledons</taxon>
        <taxon>Gunneridae</taxon>
        <taxon>Pentapetalae</taxon>
        <taxon>rosids</taxon>
        <taxon>malvids</taxon>
        <taxon>Brassicales</taxon>
        <taxon>Brassicaceae</taxon>
        <taxon>Brassiceae</taxon>
        <taxon>Brassica</taxon>
    </lineage>
</organism>
<protein>
    <submittedName>
        <fullName evidence="1">Uncharacterized protein</fullName>
    </submittedName>
</protein>
<name>A0A397YZL6_BRACM</name>
<gene>
    <name evidence="1" type="ORF">BRARA_F02139</name>
</gene>
<dbReference type="AlphaFoldDB" id="A0A397YZL6"/>
<reference evidence="1 2" key="1">
    <citation type="submission" date="2018-06" db="EMBL/GenBank/DDBJ databases">
        <title>WGS assembly of Brassica rapa FPsc.</title>
        <authorList>
            <person name="Bowman J."/>
            <person name="Kohchi T."/>
            <person name="Yamato K."/>
            <person name="Jenkins J."/>
            <person name="Shu S."/>
            <person name="Ishizaki K."/>
            <person name="Yamaoka S."/>
            <person name="Nishihama R."/>
            <person name="Nakamura Y."/>
            <person name="Berger F."/>
            <person name="Adam C."/>
            <person name="Aki S."/>
            <person name="Althoff F."/>
            <person name="Araki T."/>
            <person name="Arteaga-Vazquez M."/>
            <person name="Balasubrmanian S."/>
            <person name="Bauer D."/>
            <person name="Boehm C."/>
            <person name="Briginshaw L."/>
            <person name="Caballero-Perez J."/>
            <person name="Catarino B."/>
            <person name="Chen F."/>
            <person name="Chiyoda S."/>
            <person name="Chovatia M."/>
            <person name="Davies K."/>
            <person name="Delmans M."/>
            <person name="Demura T."/>
            <person name="Dierschke T."/>
            <person name="Dolan L."/>
            <person name="Dorantes-Acosta A."/>
            <person name="Eklund D."/>
            <person name="Florent S."/>
            <person name="Flores-Sandoval E."/>
            <person name="Fujiyama A."/>
            <person name="Fukuzawa H."/>
            <person name="Galik B."/>
            <person name="Grimanelli D."/>
            <person name="Grimwood J."/>
            <person name="Grossniklaus U."/>
            <person name="Hamada T."/>
            <person name="Haseloff J."/>
            <person name="Hetherington A."/>
            <person name="Higo A."/>
            <person name="Hirakawa Y."/>
            <person name="Hundley H."/>
            <person name="Ikeda Y."/>
            <person name="Inoue K."/>
            <person name="Inoue S."/>
            <person name="Ishida S."/>
            <person name="Jia Q."/>
            <person name="Kakita M."/>
            <person name="Kanazawa T."/>
            <person name="Kawai Y."/>
            <person name="Kawashima T."/>
            <person name="Kennedy M."/>
            <person name="Kinose K."/>
            <person name="Kinoshita T."/>
            <person name="Kohara Y."/>
            <person name="Koide E."/>
            <person name="Komatsu K."/>
            <person name="Kopischke S."/>
            <person name="Kubo M."/>
            <person name="Kyozuka J."/>
            <person name="Lagercrantz U."/>
            <person name="Lin S."/>
            <person name="Lindquist E."/>
            <person name="Lipzen A."/>
            <person name="Lu C."/>
            <person name="Luna E."/>
            <person name="Martienssen R."/>
            <person name="Minamino N."/>
            <person name="Mizutani M."/>
            <person name="Mizutani M."/>
            <person name="Mochizuki N."/>
            <person name="Monte I."/>
            <person name="Mosher R."/>
            <person name="Nagasaki H."/>
            <person name="Nakagami H."/>
            <person name="Naramoto S."/>
            <person name="Nishitani K."/>
            <person name="Ohtani M."/>
            <person name="Okamoto T."/>
            <person name="Okumura M."/>
            <person name="Phillips J."/>
            <person name="Pollak B."/>
            <person name="Reinders A."/>
            <person name="Roevekamp M."/>
            <person name="Sano R."/>
            <person name="Sawa S."/>
            <person name="Schmid M."/>
            <person name="Shirakawa M."/>
            <person name="Solano R."/>
            <person name="Spunde A."/>
            <person name="Suetsugu N."/>
            <person name="Sugano S."/>
            <person name="Sugiyama A."/>
            <person name="Sun R."/>
            <person name="Suzuki Y."/>
            <person name="Takenaka M."/>
            <person name="Takezawa D."/>
            <person name="Tomogane H."/>
            <person name="Tsuzuki M."/>
            <person name="Ueda T."/>
            <person name="Umeda M."/>
            <person name="Ward J."/>
            <person name="Watanabe Y."/>
            <person name="Yazaki K."/>
            <person name="Yokoyama R."/>
            <person name="Yoshitake Y."/>
            <person name="Yotsui I."/>
            <person name="Zachgo S."/>
            <person name="Schmutz J."/>
        </authorList>
    </citation>
    <scope>NUCLEOTIDE SEQUENCE [LARGE SCALE GENOMIC DNA]</scope>
    <source>
        <strain evidence="2">cv. B-3</strain>
    </source>
</reference>
<dbReference type="EMBL" id="CM010633">
    <property type="protein sequence ID" value="RID58877.1"/>
    <property type="molecule type" value="Genomic_DNA"/>
</dbReference>